<feature type="transmembrane region" description="Helical" evidence="3">
    <location>
        <begin position="68"/>
        <end position="92"/>
    </location>
</feature>
<keyword evidence="2" id="KW-0677">Repeat</keyword>
<name>A0A9D1D6I7_9FIRM</name>
<reference evidence="4" key="2">
    <citation type="journal article" date="2021" name="PeerJ">
        <title>Extensive microbial diversity within the chicken gut microbiome revealed by metagenomics and culture.</title>
        <authorList>
            <person name="Gilroy R."/>
            <person name="Ravi A."/>
            <person name="Getino M."/>
            <person name="Pursley I."/>
            <person name="Horton D.L."/>
            <person name="Alikhan N.F."/>
            <person name="Baker D."/>
            <person name="Gharbi K."/>
            <person name="Hall N."/>
            <person name="Watson M."/>
            <person name="Adriaenssens E.M."/>
            <person name="Foster-Nyarko E."/>
            <person name="Jarju S."/>
            <person name="Secka A."/>
            <person name="Antonio M."/>
            <person name="Oren A."/>
            <person name="Chaudhuri R.R."/>
            <person name="La Ragione R."/>
            <person name="Hildebrand F."/>
            <person name="Pallen M.J."/>
        </authorList>
    </citation>
    <scope>NUCLEOTIDE SEQUENCE</scope>
    <source>
        <strain evidence="4">CHK180-2868</strain>
    </source>
</reference>
<keyword evidence="1" id="KW-0433">Leucine-rich repeat</keyword>
<evidence type="ECO:0000256" key="3">
    <source>
        <dbReference type="SAM" id="Phobius"/>
    </source>
</evidence>
<dbReference type="Pfam" id="PF13855">
    <property type="entry name" value="LRR_8"/>
    <property type="match status" value="1"/>
</dbReference>
<dbReference type="InterPro" id="IPR050836">
    <property type="entry name" value="SDS22/Internalin_LRR"/>
</dbReference>
<evidence type="ECO:0000256" key="1">
    <source>
        <dbReference type="ARBA" id="ARBA00022614"/>
    </source>
</evidence>
<dbReference type="EMBL" id="DVGC01000037">
    <property type="protein sequence ID" value="HIR05669.1"/>
    <property type="molecule type" value="Genomic_DNA"/>
</dbReference>
<dbReference type="Gene3D" id="3.80.10.10">
    <property type="entry name" value="Ribonuclease Inhibitor"/>
    <property type="match status" value="2"/>
</dbReference>
<keyword evidence="3" id="KW-0812">Transmembrane</keyword>
<proteinExistence type="predicted"/>
<keyword evidence="3" id="KW-0472">Membrane</keyword>
<comment type="caution">
    <text evidence="4">The sequence shown here is derived from an EMBL/GenBank/DDBJ whole genome shotgun (WGS) entry which is preliminary data.</text>
</comment>
<dbReference type="SUPFAM" id="SSF52047">
    <property type="entry name" value="RNI-like"/>
    <property type="match status" value="1"/>
</dbReference>
<reference evidence="4" key="1">
    <citation type="submission" date="2020-10" db="EMBL/GenBank/DDBJ databases">
        <authorList>
            <person name="Gilroy R."/>
        </authorList>
    </citation>
    <scope>NUCLEOTIDE SEQUENCE</scope>
    <source>
        <strain evidence="4">CHK180-2868</strain>
    </source>
</reference>
<dbReference type="PANTHER" id="PTHR46652">
    <property type="entry name" value="LEUCINE-RICH REPEAT AND IQ DOMAIN-CONTAINING PROTEIN 1-RELATED"/>
    <property type="match status" value="1"/>
</dbReference>
<dbReference type="Proteomes" id="UP000824250">
    <property type="component" value="Unassembled WGS sequence"/>
</dbReference>
<accession>A0A9D1D6I7</accession>
<keyword evidence="3" id="KW-1133">Transmembrane helix</keyword>
<protein>
    <submittedName>
        <fullName evidence="4">Leucine-rich repeat domain-containing protein</fullName>
    </submittedName>
</protein>
<evidence type="ECO:0000313" key="5">
    <source>
        <dbReference type="Proteomes" id="UP000824250"/>
    </source>
</evidence>
<organism evidence="4 5">
    <name type="scientific">Candidatus Copromonas faecavium</name>
    <name type="common">nom. illeg.</name>
    <dbReference type="NCBI Taxonomy" id="2840740"/>
    <lineage>
        <taxon>Bacteria</taxon>
        <taxon>Bacillati</taxon>
        <taxon>Bacillota</taxon>
        <taxon>Clostridia</taxon>
        <taxon>Lachnospirales</taxon>
        <taxon>Lachnospiraceae</taxon>
        <taxon>Candidatus Copromonas (nom. illeg.)</taxon>
    </lineage>
</organism>
<dbReference type="InterPro" id="IPR032675">
    <property type="entry name" value="LRR_dom_sf"/>
</dbReference>
<sequence length="625" mass="67827">MKITELRCPACGGTMKISEEDPGIAVCEYCQSRYVLEREGDDARLGGAVSAQRRQMGTPAPKPAKKPVLWPAVTLSSFIAVLILVFVFVPLMQEPGAGAGEQEGAVPAGNEMAGSAEQELPQGLFMEAAEQIFDKSAQEITKEEFGSIQWLQAGYANSGADICISYSMENPLAEEDADIQSLYFDRSSADLDYSALSQFTGLKGLTVGGYLPEGCLKGLELEYLSCCAHSPKEAAQAFDSAESLKELYLSSGLDSLEGLELFPSVERLGFDGYELTDLTELAAARQVKELNLENCDEVTDFSVLSVMNWLERLSVESEGLKAISFISNMDNLESLKLYGGSMVTLAGLEEKAGTLKELVIESCDNLRDCSQVSALTGLTNLEIEVPYDCEAPDLSSLTSMEELTLSGFDSTAFLSFMPALKKLSLSSMAVDNPAVFQGLGMLEELRCTSFSGNMDDLSFIAGLPALKRLDLTGASTYYDISALFNIPTLESFCLDGMECEINFDKIQDNPSLKELSMDGLKLYKNVQVDGGGGILYVDWDDVLLDEHTGFLAHYPNLESLSLADNELTQVEFGSSLGNLRILDISENYVTDIRPLAGAPSLRTLILTGNPVDNLRVLDERVQVVN</sequence>
<dbReference type="PROSITE" id="PS51450">
    <property type="entry name" value="LRR"/>
    <property type="match status" value="2"/>
</dbReference>
<evidence type="ECO:0000256" key="2">
    <source>
        <dbReference type="ARBA" id="ARBA00022737"/>
    </source>
</evidence>
<dbReference type="PANTHER" id="PTHR46652:SF3">
    <property type="entry name" value="LEUCINE-RICH REPEAT-CONTAINING PROTEIN 9"/>
    <property type="match status" value="1"/>
</dbReference>
<gene>
    <name evidence="4" type="ORF">IAB28_06850</name>
</gene>
<evidence type="ECO:0000313" key="4">
    <source>
        <dbReference type="EMBL" id="HIR05669.1"/>
    </source>
</evidence>
<dbReference type="InterPro" id="IPR001611">
    <property type="entry name" value="Leu-rich_rpt"/>
</dbReference>
<dbReference type="AlphaFoldDB" id="A0A9D1D6I7"/>